<accession>A0A1W1V791</accession>
<name>A0A1W1V791_9DEIO</name>
<proteinExistence type="predicted"/>
<evidence type="ECO:0000313" key="2">
    <source>
        <dbReference type="EMBL" id="SMB89228.1"/>
    </source>
</evidence>
<dbReference type="Pfam" id="PF00182">
    <property type="entry name" value="Glyco_hydro_19"/>
    <property type="match status" value="1"/>
</dbReference>
<dbReference type="Proteomes" id="UP000192582">
    <property type="component" value="Unassembled WGS sequence"/>
</dbReference>
<dbReference type="AlphaFoldDB" id="A0A1W1V791"/>
<dbReference type="GO" id="GO:0004568">
    <property type="term" value="F:chitinase activity"/>
    <property type="evidence" value="ECO:0007669"/>
    <property type="project" value="InterPro"/>
</dbReference>
<sequence length="250" mass="27576">MITAQLLNTLCPRLAPARATEIAQGLQTAAIPAGITTPARAAAFVAQLAHESCAFQYSEEIWGPTDAQRRYEGRADLGNTQKGDGYRYRGRGWIQLTGRHNYRRFGQKLGLDLEGNPDLAARADVAAKLAAAYWTDRGLNAYADQGDFREITRRINGGYNGLADRERYYGLASTFLASQPAQAGRVFLIDGGGKEVLWNGQPTKYGGVDLNKELVEQLRLVYPAPGGPWTYEGLKVWRRQNGDLVLERAK</sequence>
<feature type="domain" description="Glycoside hydrolase family 19 catalytic" evidence="1">
    <location>
        <begin position="41"/>
        <end position="134"/>
    </location>
</feature>
<dbReference type="SUPFAM" id="SSF53955">
    <property type="entry name" value="Lysozyme-like"/>
    <property type="match status" value="1"/>
</dbReference>
<dbReference type="InterPro" id="IPR023346">
    <property type="entry name" value="Lysozyme-like_dom_sf"/>
</dbReference>
<dbReference type="EMBL" id="FWWU01000009">
    <property type="protein sequence ID" value="SMB89228.1"/>
    <property type="molecule type" value="Genomic_DNA"/>
</dbReference>
<dbReference type="InterPro" id="IPR052354">
    <property type="entry name" value="Cell_Wall_Dynamics_Protein"/>
</dbReference>
<dbReference type="OrthoDB" id="9798982at2"/>
<dbReference type="GO" id="GO:0016998">
    <property type="term" value="P:cell wall macromolecule catabolic process"/>
    <property type="evidence" value="ECO:0007669"/>
    <property type="project" value="InterPro"/>
</dbReference>
<dbReference type="GO" id="GO:0006032">
    <property type="term" value="P:chitin catabolic process"/>
    <property type="evidence" value="ECO:0007669"/>
    <property type="project" value="InterPro"/>
</dbReference>
<reference evidence="2 3" key="1">
    <citation type="submission" date="2017-04" db="EMBL/GenBank/DDBJ databases">
        <authorList>
            <person name="Afonso C.L."/>
            <person name="Miller P.J."/>
            <person name="Scott M.A."/>
            <person name="Spackman E."/>
            <person name="Goraichik I."/>
            <person name="Dimitrov K.M."/>
            <person name="Suarez D.L."/>
            <person name="Swayne D.E."/>
        </authorList>
    </citation>
    <scope>NUCLEOTIDE SEQUENCE [LARGE SCALE GENOMIC DNA]</scope>
    <source>
        <strain evidence="2 3">KR-140</strain>
    </source>
</reference>
<dbReference type="STRING" id="695939.SAMN00790413_00320"/>
<keyword evidence="3" id="KW-1185">Reference proteome</keyword>
<dbReference type="PANTHER" id="PTHR34408">
    <property type="entry name" value="FAMILY PROTEIN, PUTATIVE-RELATED"/>
    <property type="match status" value="1"/>
</dbReference>
<dbReference type="PANTHER" id="PTHR34408:SF1">
    <property type="entry name" value="GLYCOSYL HYDROLASE FAMILY 19 DOMAIN-CONTAINING PROTEIN HI_1415"/>
    <property type="match status" value="1"/>
</dbReference>
<gene>
    <name evidence="2" type="ORF">SAMN00790413_00320</name>
</gene>
<dbReference type="InterPro" id="IPR000726">
    <property type="entry name" value="Glyco_hydro_19_cat"/>
</dbReference>
<organism evidence="2 3">
    <name type="scientific">Deinococcus hopiensis KR-140</name>
    <dbReference type="NCBI Taxonomy" id="695939"/>
    <lineage>
        <taxon>Bacteria</taxon>
        <taxon>Thermotogati</taxon>
        <taxon>Deinococcota</taxon>
        <taxon>Deinococci</taxon>
        <taxon>Deinococcales</taxon>
        <taxon>Deinococcaceae</taxon>
        <taxon>Deinococcus</taxon>
    </lineage>
</organism>
<protein>
    <submittedName>
        <fullName evidence="2">Putative chitinase</fullName>
    </submittedName>
</protein>
<evidence type="ECO:0000313" key="3">
    <source>
        <dbReference type="Proteomes" id="UP000192582"/>
    </source>
</evidence>
<dbReference type="Gene3D" id="1.10.530.10">
    <property type="match status" value="1"/>
</dbReference>
<evidence type="ECO:0000259" key="1">
    <source>
        <dbReference type="Pfam" id="PF00182"/>
    </source>
</evidence>